<accession>L2FDV1</accession>
<dbReference type="EMBL" id="KB021280">
    <property type="protein sequence ID" value="ELA24345.1"/>
    <property type="molecule type" value="Genomic_DNA"/>
</dbReference>
<proteinExistence type="predicted"/>
<name>L2FDV1_COLFN</name>
<sequence length="52" mass="5600">MASSSNPDQLNDEDAMCVDSPVEQQSPSAMAKLMIEENVNAGEPMCLDEPET</sequence>
<organism evidence="1">
    <name type="scientific">Colletotrichum fructicola (strain Nara gc5)</name>
    <name type="common">Anthracnose fungus</name>
    <name type="synonym">Colletotrichum gloeosporioides (strain Nara gc5)</name>
    <dbReference type="NCBI Taxonomy" id="1213859"/>
    <lineage>
        <taxon>Eukaryota</taxon>
        <taxon>Fungi</taxon>
        <taxon>Dikarya</taxon>
        <taxon>Ascomycota</taxon>
        <taxon>Pezizomycotina</taxon>
        <taxon>Sordariomycetes</taxon>
        <taxon>Hypocreomycetidae</taxon>
        <taxon>Glomerellales</taxon>
        <taxon>Glomerellaceae</taxon>
        <taxon>Colletotrichum</taxon>
        <taxon>Colletotrichum gloeosporioides species complex</taxon>
    </lineage>
</organism>
<protein>
    <submittedName>
        <fullName evidence="1">Uncharacterized protein</fullName>
    </submittedName>
</protein>
<gene>
    <name evidence="1" type="ORF">CGGC5_2246</name>
</gene>
<evidence type="ECO:0000313" key="1">
    <source>
        <dbReference type="EMBL" id="ELA24345.1"/>
    </source>
</evidence>
<reference evidence="1" key="1">
    <citation type="submission" date="2012-08" db="EMBL/GenBank/DDBJ databases">
        <title>Genome analysis of Colletotrichum orbiculare and Colletotrichum fructicola.</title>
        <authorList>
            <person name="Gan P.H.P."/>
            <person name="Ikeda K."/>
            <person name="Irieda H."/>
            <person name="Narusaka M."/>
            <person name="O'Connell R.J."/>
            <person name="Narusaka Y."/>
            <person name="Takano Y."/>
            <person name="Kubo Y."/>
            <person name="Shirasu K."/>
        </authorList>
    </citation>
    <scope>NUCLEOTIDE SEQUENCE</scope>
    <source>
        <strain evidence="1">Nara gc5</strain>
    </source>
</reference>
<dbReference type="HOGENOM" id="CLU_3087122_0_0_1"/>
<dbReference type="AlphaFoldDB" id="L2FDV1"/>